<name>A0ABS0PFM4_9BRAD</name>
<keyword evidence="3" id="KW-1185">Reference proteome</keyword>
<protein>
    <recommendedName>
        <fullName evidence="1">DUF6969 domain-containing protein</fullName>
    </recommendedName>
</protein>
<evidence type="ECO:0000313" key="2">
    <source>
        <dbReference type="EMBL" id="MBH5392125.1"/>
    </source>
</evidence>
<dbReference type="Proteomes" id="UP001194539">
    <property type="component" value="Unassembled WGS sequence"/>
</dbReference>
<dbReference type="Pfam" id="PF22308">
    <property type="entry name" value="DUF6969"/>
    <property type="match status" value="1"/>
</dbReference>
<comment type="caution">
    <text evidence="2">The sequence shown here is derived from an EMBL/GenBank/DDBJ whole genome shotgun (WGS) entry which is preliminary data.</text>
</comment>
<feature type="domain" description="DUF6969" evidence="1">
    <location>
        <begin position="35"/>
        <end position="232"/>
    </location>
</feature>
<evidence type="ECO:0000313" key="3">
    <source>
        <dbReference type="Proteomes" id="UP001194539"/>
    </source>
</evidence>
<organism evidence="2 3">
    <name type="scientific">Bradyrhizobium diversitatis</name>
    <dbReference type="NCBI Taxonomy" id="2755406"/>
    <lineage>
        <taxon>Bacteria</taxon>
        <taxon>Pseudomonadati</taxon>
        <taxon>Pseudomonadota</taxon>
        <taxon>Alphaproteobacteria</taxon>
        <taxon>Hyphomicrobiales</taxon>
        <taxon>Nitrobacteraceae</taxon>
        <taxon>Bradyrhizobium</taxon>
    </lineage>
</organism>
<sequence length="247" mass="28059">MAMTAAQQQHIDHAPAAVVVPDHTQTRERLLRMAEAANEVVDCIGELHAAGGNVVLEALRHGGEFTEWEHYPADDARDPVTHGQYYLHAHSPDDREQPDYAHFHVFMGQGGLPDHLRRNCRSDGDRPVHLVAISMTPDGMPARLFTTNRWVTDESWHGAEDVIALLDRFAMTGDQPSRPLNRWLTAMIRLFRPQIEDLLRDRDRTIALWRAREPDADVLDNRTLDVTSSMSISLMQHIAWLEQQLDG</sequence>
<dbReference type="EMBL" id="JACEGD010000073">
    <property type="protein sequence ID" value="MBH5392125.1"/>
    <property type="molecule type" value="Genomic_DNA"/>
</dbReference>
<dbReference type="RefSeq" id="WP_197969631.1">
    <property type="nucleotide sequence ID" value="NZ_JACEGD010000073.1"/>
</dbReference>
<gene>
    <name evidence="2" type="ORF">H1B27_38625</name>
</gene>
<evidence type="ECO:0000259" key="1">
    <source>
        <dbReference type="Pfam" id="PF22308"/>
    </source>
</evidence>
<reference evidence="2 3" key="1">
    <citation type="submission" date="2020-07" db="EMBL/GenBank/DDBJ databases">
        <title>Bradyrhizobium diversity isolated from nodules of indigenous legumes of Western Australia.</title>
        <authorList>
            <person name="Klepa M.S."/>
        </authorList>
    </citation>
    <scope>NUCLEOTIDE SEQUENCE [LARGE SCALE GENOMIC DNA]</scope>
    <source>
        <strain evidence="2 3">CNPSo 4019</strain>
    </source>
</reference>
<proteinExistence type="predicted"/>
<accession>A0ABS0PFM4</accession>
<dbReference type="InterPro" id="IPR054242">
    <property type="entry name" value="DUF6969"/>
</dbReference>